<dbReference type="GO" id="GO:0004560">
    <property type="term" value="F:alpha-L-fucosidase activity"/>
    <property type="evidence" value="ECO:0007669"/>
    <property type="project" value="TreeGrafter"/>
</dbReference>
<feature type="domain" description="Glycosyl hydrolase family 95 N-terminal" evidence="1">
    <location>
        <begin position="30"/>
        <end position="169"/>
    </location>
</feature>
<evidence type="ECO:0000313" key="3">
    <source>
        <dbReference type="EMBL" id="KKL49953.1"/>
    </source>
</evidence>
<dbReference type="PANTHER" id="PTHR31084:SF19">
    <property type="entry name" value="GLYCOSYL HYDROLASE FAMILY 95 N-TERMINAL DOMAIN-CONTAINING PROTEIN"/>
    <property type="match status" value="1"/>
</dbReference>
<dbReference type="AlphaFoldDB" id="A0A0F9CKU3"/>
<dbReference type="GO" id="GO:0005975">
    <property type="term" value="P:carbohydrate metabolic process"/>
    <property type="evidence" value="ECO:0007669"/>
    <property type="project" value="InterPro"/>
</dbReference>
<feature type="domain" description="Glycosyl hydrolase family 95 catalytic" evidence="2">
    <location>
        <begin position="288"/>
        <end position="458"/>
    </location>
</feature>
<evidence type="ECO:0000259" key="1">
    <source>
        <dbReference type="Pfam" id="PF14498"/>
    </source>
</evidence>
<accession>A0A0F9CKU3</accession>
<dbReference type="InterPro" id="IPR054363">
    <property type="entry name" value="GH95_cat"/>
</dbReference>
<protein>
    <submittedName>
        <fullName evidence="3">Uncharacterized protein</fullName>
    </submittedName>
</protein>
<dbReference type="Gene3D" id="1.50.10.10">
    <property type="match status" value="1"/>
</dbReference>
<feature type="non-terminal residue" evidence="3">
    <location>
        <position position="1"/>
    </location>
</feature>
<dbReference type="Pfam" id="PF22124">
    <property type="entry name" value="Glyco_hydro_95_cat"/>
    <property type="match status" value="1"/>
</dbReference>
<organism evidence="3">
    <name type="scientific">marine sediment metagenome</name>
    <dbReference type="NCBI Taxonomy" id="412755"/>
    <lineage>
        <taxon>unclassified sequences</taxon>
        <taxon>metagenomes</taxon>
        <taxon>ecological metagenomes</taxon>
    </lineage>
</organism>
<proteinExistence type="predicted"/>
<dbReference type="InterPro" id="IPR012341">
    <property type="entry name" value="6hp_glycosidase-like_sf"/>
</dbReference>
<gene>
    <name evidence="3" type="ORF">LCGC14_2310360</name>
</gene>
<dbReference type="InterPro" id="IPR027414">
    <property type="entry name" value="GH95_N_dom"/>
</dbReference>
<reference evidence="3" key="1">
    <citation type="journal article" date="2015" name="Nature">
        <title>Complex archaea that bridge the gap between prokaryotes and eukaryotes.</title>
        <authorList>
            <person name="Spang A."/>
            <person name="Saw J.H."/>
            <person name="Jorgensen S.L."/>
            <person name="Zaremba-Niedzwiedzka K."/>
            <person name="Martijn J."/>
            <person name="Lind A.E."/>
            <person name="van Eijk R."/>
            <person name="Schleper C."/>
            <person name="Guy L."/>
            <person name="Ettema T.J."/>
        </authorList>
    </citation>
    <scope>NUCLEOTIDE SEQUENCE</scope>
</reference>
<dbReference type="InterPro" id="IPR008928">
    <property type="entry name" value="6-hairpin_glycosidase_sf"/>
</dbReference>
<dbReference type="Gene3D" id="2.70.98.50">
    <property type="entry name" value="putative glycoside hydrolase family protein from bacillus halodurans"/>
    <property type="match status" value="1"/>
</dbReference>
<comment type="caution">
    <text evidence="3">The sequence shown here is derived from an EMBL/GenBank/DDBJ whole genome shotgun (WGS) entry which is preliminary data.</text>
</comment>
<sequence length="477" mass="53898">VLLATFLLGCATANRAQAEKQSVAESTYRLTLNAPITTWDEAVPLGNGMLGGLLWGTDNTINLSLDRGDLWDETTPPEILEGNWNFANMKQLVKENFGEFIRRYDGTYNHPAPTKLPGGRLVLTLSETKKAKNFTLDMKRAMGIVTFHDGGKLECFFHAKQRVALIRVDETDVTSKFIRPGGIDRLGYEPAQFGADDDTTWMVQQASEGLVYATLTARRRVGDQTFLAVAITTNREDADQPDPLALARSRIAKALGSGFDEMLRSHKQWWDGFWAHSEVTIPDQRIQRHYNLVKYFYGAASRPDAPSMPLQAVWTQDSGGLPPWKGDFHHDLNTQMTYLAYHKAGLTDSGMSFINHMWDLMPEYRRFAKEFFGVDGAAVPCVMTLNGKPLGGWPQYTLSPTYAIWIGQSFYLHWKHTMDEEFLRERAYPWMNENMTAIVQLLEEKDGKLYLQLSSSSEIFDASSRAFLKPIMKAVQP</sequence>
<dbReference type="EMBL" id="LAZR01032774">
    <property type="protein sequence ID" value="KKL49953.1"/>
    <property type="molecule type" value="Genomic_DNA"/>
</dbReference>
<dbReference type="PANTHER" id="PTHR31084">
    <property type="entry name" value="ALPHA-L-FUCOSIDASE 2"/>
    <property type="match status" value="1"/>
</dbReference>
<dbReference type="SUPFAM" id="SSF48208">
    <property type="entry name" value="Six-hairpin glycosidases"/>
    <property type="match status" value="1"/>
</dbReference>
<evidence type="ECO:0000259" key="2">
    <source>
        <dbReference type="Pfam" id="PF22124"/>
    </source>
</evidence>
<name>A0A0F9CKU3_9ZZZZ</name>
<dbReference type="Pfam" id="PF14498">
    <property type="entry name" value="Glyco_hyd_65N_2"/>
    <property type="match status" value="1"/>
</dbReference>